<feature type="region of interest" description="Disordered" evidence="1">
    <location>
        <begin position="225"/>
        <end position="254"/>
    </location>
</feature>
<protein>
    <submittedName>
        <fullName evidence="2">Uncharacterized protein</fullName>
    </submittedName>
</protein>
<comment type="caution">
    <text evidence="2">The sequence shown here is derived from an EMBL/GenBank/DDBJ whole genome shotgun (WGS) entry which is preliminary data.</text>
</comment>
<evidence type="ECO:0000313" key="2">
    <source>
        <dbReference type="EMBL" id="TGJ81781.1"/>
    </source>
</evidence>
<feature type="non-terminal residue" evidence="2">
    <location>
        <position position="1"/>
    </location>
</feature>
<accession>A0A4Z0YQV8</accession>
<evidence type="ECO:0000313" key="3">
    <source>
        <dbReference type="Proteomes" id="UP000297716"/>
    </source>
</evidence>
<dbReference type="OrthoDB" id="3166386at2759"/>
<organism evidence="2 3">
    <name type="scientific">Xylaria hypoxylon</name>
    <dbReference type="NCBI Taxonomy" id="37992"/>
    <lineage>
        <taxon>Eukaryota</taxon>
        <taxon>Fungi</taxon>
        <taxon>Dikarya</taxon>
        <taxon>Ascomycota</taxon>
        <taxon>Pezizomycotina</taxon>
        <taxon>Sordariomycetes</taxon>
        <taxon>Xylariomycetidae</taxon>
        <taxon>Xylariales</taxon>
        <taxon>Xylariaceae</taxon>
        <taxon>Xylaria</taxon>
    </lineage>
</organism>
<dbReference type="AlphaFoldDB" id="A0A4Z0YQV8"/>
<dbReference type="Proteomes" id="UP000297716">
    <property type="component" value="Unassembled WGS sequence"/>
</dbReference>
<evidence type="ECO:0000256" key="1">
    <source>
        <dbReference type="SAM" id="MobiDB-lite"/>
    </source>
</evidence>
<dbReference type="EMBL" id="SKBN01000154">
    <property type="protein sequence ID" value="TGJ81781.1"/>
    <property type="molecule type" value="Genomic_DNA"/>
</dbReference>
<name>A0A4Z0YQV8_9PEZI</name>
<gene>
    <name evidence="2" type="ORF">E0Z10_g6981</name>
</gene>
<keyword evidence="3" id="KW-1185">Reference proteome</keyword>
<dbReference type="STRING" id="37992.A0A4Z0YQV8"/>
<proteinExistence type="predicted"/>
<sequence length="388" mass="41562">EVELRALVHYLLDLGAVPAARGWRALKERELWTKKGEVLLLADGGYSALEVAPPRGRRGGPGSLPLGAVRLIAGGGTVAGTHGHEPTLGADIICRISVSGILSAGRYYAEDQALDGEKESQFDIQHLRPRRGSLHGAWFASTAVAYAMATTQAVLWDYVIPSDILDFATAETVPCGVLVLLGLADNADAPQWVPGGTPSPVPRRESSGLPAIDLFTDRRTVTTTKDQDPVVARERASENHRRRMAEREEEVRRDHAARSAHVMAALASSRWDPPRVAATSLRWLQGGGHVDTSLKPPSEAAGALLHRIVREPAFAASVFDMLVVWRAWASAGSGMGRPHLGALEAHILEFAVASVLLGVVGEVVVSEVGVLAADMTECMTRWKTVRSG</sequence>
<reference evidence="2 3" key="1">
    <citation type="submission" date="2019-03" db="EMBL/GenBank/DDBJ databases">
        <title>Draft genome sequence of Xylaria hypoxylon DSM 108379, a ubiquitous saprotrophic-parasitic fungi on hardwood.</title>
        <authorList>
            <person name="Buettner E."/>
            <person name="Leonhardt S."/>
            <person name="Gebauer A.M."/>
            <person name="Liers C."/>
            <person name="Hofrichter M."/>
            <person name="Kellner H."/>
        </authorList>
    </citation>
    <scope>NUCLEOTIDE SEQUENCE [LARGE SCALE GENOMIC DNA]</scope>
    <source>
        <strain evidence="2 3">DSM 108379</strain>
    </source>
</reference>